<accession>A0ABP3T4Z8</accession>
<keyword evidence="2" id="KW-1185">Reference proteome</keyword>
<evidence type="ECO:0000313" key="1">
    <source>
        <dbReference type="EMBL" id="GAA0673876.1"/>
    </source>
</evidence>
<evidence type="ECO:0000313" key="2">
    <source>
        <dbReference type="Proteomes" id="UP001500724"/>
    </source>
</evidence>
<reference evidence="2" key="1">
    <citation type="journal article" date="2019" name="Int. J. Syst. Evol. Microbiol.">
        <title>The Global Catalogue of Microorganisms (GCM) 10K type strain sequencing project: providing services to taxonomists for standard genome sequencing and annotation.</title>
        <authorList>
            <consortium name="The Broad Institute Genomics Platform"/>
            <consortium name="The Broad Institute Genome Sequencing Center for Infectious Disease"/>
            <person name="Wu L."/>
            <person name="Ma J."/>
        </authorList>
    </citation>
    <scope>NUCLEOTIDE SEQUENCE [LARGE SCALE GENOMIC DNA]</scope>
    <source>
        <strain evidence="2">JCM 10367</strain>
    </source>
</reference>
<protein>
    <submittedName>
        <fullName evidence="1">Uncharacterized protein</fullName>
    </submittedName>
</protein>
<dbReference type="RefSeq" id="WP_344007981.1">
    <property type="nucleotide sequence ID" value="NZ_BAAAGU010000149.1"/>
</dbReference>
<dbReference type="EMBL" id="BAAAGU010000149">
    <property type="protein sequence ID" value="GAA0673876.1"/>
    <property type="molecule type" value="Genomic_DNA"/>
</dbReference>
<dbReference type="Proteomes" id="UP001500724">
    <property type="component" value="Unassembled WGS sequence"/>
</dbReference>
<proteinExistence type="predicted"/>
<sequence length="54" mass="5613">MSAVFAAYALGSAAVLLLVSVTTAAAGDVLVQYPAPLRRVLAQLGGTPRRNWPM</sequence>
<name>A0ABP3T4Z8_9ACTN</name>
<gene>
    <name evidence="1" type="ORF">GCM10009535_60970</name>
</gene>
<comment type="caution">
    <text evidence="1">The sequence shown here is derived from an EMBL/GenBank/DDBJ whole genome shotgun (WGS) entry which is preliminary data.</text>
</comment>
<organism evidence="1 2">
    <name type="scientific">Streptomyces thermocarboxydovorans</name>
    <dbReference type="NCBI Taxonomy" id="59298"/>
    <lineage>
        <taxon>Bacteria</taxon>
        <taxon>Bacillati</taxon>
        <taxon>Actinomycetota</taxon>
        <taxon>Actinomycetes</taxon>
        <taxon>Kitasatosporales</taxon>
        <taxon>Streptomycetaceae</taxon>
        <taxon>Streptomyces</taxon>
    </lineage>
</organism>